<evidence type="ECO:0000259" key="5">
    <source>
        <dbReference type="Pfam" id="PF12950"/>
    </source>
</evidence>
<dbReference type="Pfam" id="PF12950">
    <property type="entry name" value="TaqI_C"/>
    <property type="match status" value="1"/>
</dbReference>
<dbReference type="AlphaFoldDB" id="A0A806KJG8"/>
<evidence type="ECO:0000256" key="1">
    <source>
        <dbReference type="ARBA" id="ARBA00011900"/>
    </source>
</evidence>
<comment type="catalytic activity">
    <reaction evidence="4">
        <text>a 2'-deoxyadenosine in DNA + S-adenosyl-L-methionine = an N(6)-methyl-2'-deoxyadenosine in DNA + S-adenosyl-L-homocysteine + H(+)</text>
        <dbReference type="Rhea" id="RHEA:15197"/>
        <dbReference type="Rhea" id="RHEA-COMP:12418"/>
        <dbReference type="Rhea" id="RHEA-COMP:12419"/>
        <dbReference type="ChEBI" id="CHEBI:15378"/>
        <dbReference type="ChEBI" id="CHEBI:57856"/>
        <dbReference type="ChEBI" id="CHEBI:59789"/>
        <dbReference type="ChEBI" id="CHEBI:90615"/>
        <dbReference type="ChEBI" id="CHEBI:90616"/>
        <dbReference type="EC" id="2.1.1.72"/>
    </reaction>
</comment>
<dbReference type="InterPro" id="IPR025931">
    <property type="entry name" value="TaqI_C"/>
</dbReference>
<sequence>MTEYIMQHGNSLSFPDNGQSWVILSDIEKAIKEKIEKIGKPLRDWDINIYRGILTGCNEAFIIDKEKRDELIKKDAKSAEIIRPILRGRDIGRYQANFSNLYLINTHNGIISKNIPPIEIKDYPAIKKHLDKYWTKINNRDDQGLTPYNLRSCAYMEDFSKQKILWAETMRIHKSDIMNFPRFGFTETDYFTDKTCFFATGNHLYYILAYLNSSIGRYLCKRYVSILDNGGYLMQKVYLEPIPIIKPTDVVIKEIEIISKKIIEKQRNEYENIINQKIFTLYDFRQEEINYITKDNYEPLSNRKN</sequence>
<dbReference type="PANTHER" id="PTHR33841:SF1">
    <property type="entry name" value="DNA METHYLTRANSFERASE A"/>
    <property type="match status" value="1"/>
</dbReference>
<evidence type="ECO:0000256" key="4">
    <source>
        <dbReference type="ARBA" id="ARBA00047942"/>
    </source>
</evidence>
<dbReference type="EC" id="2.1.1.72" evidence="1"/>
<feature type="domain" description="TaqI-like C-terminal specificity" evidence="5">
    <location>
        <begin position="84"/>
        <end position="244"/>
    </location>
</feature>
<evidence type="ECO:0000256" key="3">
    <source>
        <dbReference type="ARBA" id="ARBA00022679"/>
    </source>
</evidence>
<keyword evidence="2" id="KW-0489">Methyltransferase</keyword>
<dbReference type="InterPro" id="IPR050953">
    <property type="entry name" value="N4_N6_ade-DNA_methylase"/>
</dbReference>
<keyword evidence="3" id="KW-0808">Transferase</keyword>
<reference evidence="6" key="1">
    <citation type="submission" date="2012-03" db="EMBL/GenBank/DDBJ databases">
        <title>Functional metagenomics reveals considerable lignocellulase gene clusters in the gut microbiome of a wood-feeding higher termite.</title>
        <authorList>
            <person name="Liu N."/>
        </authorList>
    </citation>
    <scope>NUCLEOTIDE SEQUENCE</scope>
</reference>
<organism evidence="6">
    <name type="scientific">uncultured bacterium contig00013</name>
    <dbReference type="NCBI Taxonomy" id="1181504"/>
    <lineage>
        <taxon>Bacteria</taxon>
        <taxon>environmental samples</taxon>
    </lineage>
</organism>
<dbReference type="EMBL" id="JQ844229">
    <property type="protein sequence ID" value="AGS53304.1"/>
    <property type="molecule type" value="Genomic_DNA"/>
</dbReference>
<protein>
    <recommendedName>
        <fullName evidence="1">site-specific DNA-methyltransferase (adenine-specific)</fullName>
        <ecNumber evidence="1">2.1.1.72</ecNumber>
    </recommendedName>
</protein>
<dbReference type="GO" id="GO:0009007">
    <property type="term" value="F:site-specific DNA-methyltransferase (adenine-specific) activity"/>
    <property type="evidence" value="ECO:0007669"/>
    <property type="project" value="UniProtKB-EC"/>
</dbReference>
<proteinExistence type="predicted"/>
<evidence type="ECO:0000256" key="2">
    <source>
        <dbReference type="ARBA" id="ARBA00022603"/>
    </source>
</evidence>
<name>A0A806KJG8_9BACT</name>
<evidence type="ECO:0000313" key="6">
    <source>
        <dbReference type="EMBL" id="AGS53304.1"/>
    </source>
</evidence>
<accession>A0A806KJG8</accession>
<dbReference type="GO" id="GO:0032259">
    <property type="term" value="P:methylation"/>
    <property type="evidence" value="ECO:0007669"/>
    <property type="project" value="UniProtKB-KW"/>
</dbReference>
<dbReference type="PANTHER" id="PTHR33841">
    <property type="entry name" value="DNA METHYLTRANSFERASE YEEA-RELATED"/>
    <property type="match status" value="1"/>
</dbReference>